<keyword evidence="1" id="KW-0732">Signal</keyword>
<evidence type="ECO:0000256" key="1">
    <source>
        <dbReference type="SAM" id="SignalP"/>
    </source>
</evidence>
<feature type="signal peptide" evidence="1">
    <location>
        <begin position="1"/>
        <end position="19"/>
    </location>
</feature>
<dbReference type="EMBL" id="FNHG01000002">
    <property type="protein sequence ID" value="SDL83895.1"/>
    <property type="molecule type" value="Genomic_DNA"/>
</dbReference>
<dbReference type="RefSeq" id="WP_091766642.1">
    <property type="nucleotide sequence ID" value="NZ_FNHG01000002.1"/>
</dbReference>
<dbReference type="AlphaFoldDB" id="A0A1G9NDB2"/>
<evidence type="ECO:0000313" key="3">
    <source>
        <dbReference type="Proteomes" id="UP000199759"/>
    </source>
</evidence>
<dbReference type="STRING" id="144026.SAMN04488568_102290"/>
<organism evidence="2 3">
    <name type="scientific">Maricaulis salignorans</name>
    <dbReference type="NCBI Taxonomy" id="144026"/>
    <lineage>
        <taxon>Bacteria</taxon>
        <taxon>Pseudomonadati</taxon>
        <taxon>Pseudomonadota</taxon>
        <taxon>Alphaproteobacteria</taxon>
        <taxon>Maricaulales</taxon>
        <taxon>Maricaulaceae</taxon>
        <taxon>Maricaulis</taxon>
    </lineage>
</organism>
<feature type="chain" id="PRO_5011672968" description="Secreted protein" evidence="1">
    <location>
        <begin position="20"/>
        <end position="193"/>
    </location>
</feature>
<protein>
    <recommendedName>
        <fullName evidence="4">Secreted protein</fullName>
    </recommendedName>
</protein>
<evidence type="ECO:0000313" key="2">
    <source>
        <dbReference type="EMBL" id="SDL83895.1"/>
    </source>
</evidence>
<proteinExistence type="predicted"/>
<name>A0A1G9NDB2_9PROT</name>
<evidence type="ECO:0008006" key="4">
    <source>
        <dbReference type="Google" id="ProtNLM"/>
    </source>
</evidence>
<accession>A0A1G9NDB2</accession>
<dbReference type="Proteomes" id="UP000199759">
    <property type="component" value="Unassembled WGS sequence"/>
</dbReference>
<sequence length="193" mass="21126">MKLIHASAALGLISLAACSAPQSAPASDDMLAALSQYCGQAFEGAVTSDDPRDADWASEVLTIHFRQCSDDEVRIPLHVGENRSRTWIISRQGDGLRLQHDHRHEDGSDDAVTMYGGSTVTPPANGRAQFPADQFSKDLFEREGLAVSVTNVWTIALTDTALTYALDRPERHFEVSFDMTRPVDVPPAPWGFE</sequence>
<dbReference type="PROSITE" id="PS51257">
    <property type="entry name" value="PROKAR_LIPOPROTEIN"/>
    <property type="match status" value="1"/>
</dbReference>
<reference evidence="2 3" key="1">
    <citation type="submission" date="2016-10" db="EMBL/GenBank/DDBJ databases">
        <authorList>
            <person name="de Groot N.N."/>
        </authorList>
    </citation>
    <scope>NUCLEOTIDE SEQUENCE [LARGE SCALE GENOMIC DNA]</scope>
    <source>
        <strain evidence="2 3">DSM 16077</strain>
    </source>
</reference>
<keyword evidence="3" id="KW-1185">Reference proteome</keyword>
<dbReference type="OrthoDB" id="1524207at2"/>
<gene>
    <name evidence="2" type="ORF">SAMN04488568_102290</name>
</gene>